<sequence length="336" mass="35807">MNDEMPQLAAQLTELAENAGAGRMPDVERARREGRGRMRRRRLAALGGAAAVLVAVGLLGSGLRDRYDGAPGPAVSPTVGPTSLTANVRFGWLPDPANSGLEYLIEDGRATASVIVNHEPQPLYTVVLTPPGSKPGARFPRGDYELEDAPKVHGRPAYWLLDNSGGAPLSTRGSHLRWQVPGGRWAELTTTSPPRSAEAEQAMLRVAEGVTFGAVEVPLPVRFADTPGPVRPIGVSLSDLAVVGKSHNWRLGIAVEVEGQRMSLSADWRATAPTVTISKGQPSLDRIVPANGECLWKDSVELCLSSDAGVSRELTPDERALILKVLDGVTVNPDFK</sequence>
<evidence type="ECO:0000256" key="2">
    <source>
        <dbReference type="SAM" id="Phobius"/>
    </source>
</evidence>
<feature type="compositionally biased region" description="Basic and acidic residues" evidence="1">
    <location>
        <begin position="25"/>
        <end position="36"/>
    </location>
</feature>
<dbReference type="AlphaFoldDB" id="A0A7W7WJH6"/>
<proteinExistence type="predicted"/>
<feature type="transmembrane region" description="Helical" evidence="2">
    <location>
        <begin position="43"/>
        <end position="63"/>
    </location>
</feature>
<reference evidence="3 4" key="1">
    <citation type="submission" date="2020-08" db="EMBL/GenBank/DDBJ databases">
        <title>Sequencing the genomes of 1000 actinobacteria strains.</title>
        <authorList>
            <person name="Klenk H.-P."/>
        </authorList>
    </citation>
    <scope>NUCLEOTIDE SEQUENCE [LARGE SCALE GENOMIC DNA]</scope>
    <source>
        <strain evidence="3 4">DSM 44786</strain>
    </source>
</reference>
<evidence type="ECO:0000256" key="1">
    <source>
        <dbReference type="SAM" id="MobiDB-lite"/>
    </source>
</evidence>
<dbReference type="RefSeq" id="WP_184918952.1">
    <property type="nucleotide sequence ID" value="NZ_JACHJR010000001.1"/>
</dbReference>
<organism evidence="3 4">
    <name type="scientific">Kitasatospora gansuensis</name>
    <dbReference type="NCBI Taxonomy" id="258050"/>
    <lineage>
        <taxon>Bacteria</taxon>
        <taxon>Bacillati</taxon>
        <taxon>Actinomycetota</taxon>
        <taxon>Actinomycetes</taxon>
        <taxon>Kitasatosporales</taxon>
        <taxon>Streptomycetaceae</taxon>
        <taxon>Kitasatospora</taxon>
    </lineage>
</organism>
<protein>
    <submittedName>
        <fullName evidence="3">Uncharacterized protein</fullName>
    </submittedName>
</protein>
<evidence type="ECO:0000313" key="3">
    <source>
        <dbReference type="EMBL" id="MBB4948960.1"/>
    </source>
</evidence>
<name>A0A7W7WJH6_9ACTN</name>
<keyword evidence="4" id="KW-1185">Reference proteome</keyword>
<comment type="caution">
    <text evidence="3">The sequence shown here is derived from an EMBL/GenBank/DDBJ whole genome shotgun (WGS) entry which is preliminary data.</text>
</comment>
<keyword evidence="2" id="KW-0472">Membrane</keyword>
<feature type="region of interest" description="Disordered" evidence="1">
    <location>
        <begin position="15"/>
        <end position="37"/>
    </location>
</feature>
<keyword evidence="2" id="KW-0812">Transmembrane</keyword>
<keyword evidence="2" id="KW-1133">Transmembrane helix</keyword>
<accession>A0A7W7WJH6</accession>
<dbReference type="EMBL" id="JACHJR010000001">
    <property type="protein sequence ID" value="MBB4948960.1"/>
    <property type="molecule type" value="Genomic_DNA"/>
</dbReference>
<evidence type="ECO:0000313" key="4">
    <source>
        <dbReference type="Proteomes" id="UP000573327"/>
    </source>
</evidence>
<gene>
    <name evidence="3" type="ORF">F4556_004495</name>
</gene>
<dbReference type="Proteomes" id="UP000573327">
    <property type="component" value="Unassembled WGS sequence"/>
</dbReference>